<dbReference type="Proteomes" id="UP000070186">
    <property type="component" value="Unassembled WGS sequence"/>
</dbReference>
<dbReference type="PROSITE" id="PS50887">
    <property type="entry name" value="GGDEF"/>
    <property type="match status" value="1"/>
</dbReference>
<dbReference type="EC" id="2.7.7.65" evidence="1"/>
<dbReference type="GO" id="GO:0005886">
    <property type="term" value="C:plasma membrane"/>
    <property type="evidence" value="ECO:0007669"/>
    <property type="project" value="TreeGrafter"/>
</dbReference>
<evidence type="ECO:0000256" key="1">
    <source>
        <dbReference type="ARBA" id="ARBA00012528"/>
    </source>
</evidence>
<dbReference type="SUPFAM" id="SSF55073">
    <property type="entry name" value="Nucleotide cyclase"/>
    <property type="match status" value="1"/>
</dbReference>
<proteinExistence type="predicted"/>
<keyword evidence="3" id="KW-0812">Transmembrane</keyword>
<evidence type="ECO:0000256" key="3">
    <source>
        <dbReference type="SAM" id="Phobius"/>
    </source>
</evidence>
<sequence length="430" mass="47747">MAPLTFIPRLSGLRAGHAFGFLGAAFILAFGIMVALVALDQQRVLEATARLQEQTVPEIIRYQRLARNLEQLRQEGERVFSAGTPQARQQAMFVVTLVASHPSVLEHKEAADLARQTERFLIDVVRHSARDAQAFAASYDEWQRLAGRLGILVDDVSIQGINLATADLTDVAGAMRLARYKLTAALLVVSLFLVVFLFLVRGHLIHPLQRIDRALSSLSVDRPAPEFRPSAMVEIQVVEEAIGELHASLLENEVARHALEKLANKDGLTGLMNRRHFLQTADTELQRAQRYQRPVTVGMADLDFFKKLNDTYGHAAGDAVLRAFAELANEMLRQSDFVCRYGGEEFAFLFPESTLVEAEKLAERFRARCADYDIRIPDGRLVRVTLSMGLADASACPIEVALRRADEALYMAKRQGRNRIVLADASGTVA</sequence>
<dbReference type="PANTHER" id="PTHR45138:SF9">
    <property type="entry name" value="DIGUANYLATE CYCLASE DGCM-RELATED"/>
    <property type="match status" value="1"/>
</dbReference>
<reference evidence="5 6" key="1">
    <citation type="submission" date="2015-12" db="EMBL/GenBank/DDBJ databases">
        <title>Nitrous oxide reduction kinetics distinguish bacteria harboring typical versus atypical NosZ.</title>
        <authorList>
            <person name="Yoon S."/>
            <person name="Nissen S."/>
            <person name="Park D."/>
            <person name="Sanford R.A."/>
            <person name="Loeffler F.E."/>
        </authorList>
    </citation>
    <scope>NUCLEOTIDE SEQUENCE [LARGE SCALE GENOMIC DNA]</scope>
    <source>
        <strain evidence="5 6">ATCC BAA-841</strain>
    </source>
</reference>
<protein>
    <recommendedName>
        <fullName evidence="1">diguanylate cyclase</fullName>
        <ecNumber evidence="1">2.7.7.65</ecNumber>
    </recommendedName>
</protein>
<dbReference type="InterPro" id="IPR050469">
    <property type="entry name" value="Diguanylate_Cyclase"/>
</dbReference>
<dbReference type="InterPro" id="IPR043128">
    <property type="entry name" value="Rev_trsase/Diguanyl_cyclase"/>
</dbReference>
<accession>A0A133XGP2</accession>
<organism evidence="5 6">
    <name type="scientific">Dechloromonas denitrificans</name>
    <dbReference type="NCBI Taxonomy" id="281362"/>
    <lineage>
        <taxon>Bacteria</taxon>
        <taxon>Pseudomonadati</taxon>
        <taxon>Pseudomonadota</taxon>
        <taxon>Betaproteobacteria</taxon>
        <taxon>Rhodocyclales</taxon>
        <taxon>Azonexaceae</taxon>
        <taxon>Dechloromonas</taxon>
    </lineage>
</organism>
<dbReference type="SMART" id="SM00267">
    <property type="entry name" value="GGDEF"/>
    <property type="match status" value="1"/>
</dbReference>
<evidence type="ECO:0000313" key="6">
    <source>
        <dbReference type="Proteomes" id="UP000070186"/>
    </source>
</evidence>
<dbReference type="NCBIfam" id="TIGR00254">
    <property type="entry name" value="GGDEF"/>
    <property type="match status" value="1"/>
</dbReference>
<dbReference type="FunFam" id="3.30.70.270:FF:000001">
    <property type="entry name" value="Diguanylate cyclase domain protein"/>
    <property type="match status" value="1"/>
</dbReference>
<gene>
    <name evidence="5" type="ORF">AT959_12050</name>
</gene>
<feature type="domain" description="GGDEF" evidence="4">
    <location>
        <begin position="293"/>
        <end position="425"/>
    </location>
</feature>
<feature type="transmembrane region" description="Helical" evidence="3">
    <location>
        <begin position="18"/>
        <end position="39"/>
    </location>
</feature>
<feature type="transmembrane region" description="Helical" evidence="3">
    <location>
        <begin position="182"/>
        <end position="200"/>
    </location>
</feature>
<keyword evidence="6" id="KW-1185">Reference proteome</keyword>
<dbReference type="Pfam" id="PF00990">
    <property type="entry name" value="GGDEF"/>
    <property type="match status" value="1"/>
</dbReference>
<dbReference type="GO" id="GO:1902201">
    <property type="term" value="P:negative regulation of bacterial-type flagellum-dependent cell motility"/>
    <property type="evidence" value="ECO:0007669"/>
    <property type="project" value="TreeGrafter"/>
</dbReference>
<dbReference type="AlphaFoldDB" id="A0A133XGP2"/>
<evidence type="ECO:0000256" key="2">
    <source>
        <dbReference type="ARBA" id="ARBA00034247"/>
    </source>
</evidence>
<name>A0A133XGP2_9RHOO</name>
<dbReference type="GO" id="GO:0043709">
    <property type="term" value="P:cell adhesion involved in single-species biofilm formation"/>
    <property type="evidence" value="ECO:0007669"/>
    <property type="project" value="TreeGrafter"/>
</dbReference>
<dbReference type="Gene3D" id="3.30.70.270">
    <property type="match status" value="1"/>
</dbReference>
<dbReference type="InterPro" id="IPR029787">
    <property type="entry name" value="Nucleotide_cyclase"/>
</dbReference>
<dbReference type="EMBL" id="LODL01000021">
    <property type="protein sequence ID" value="KXB30104.1"/>
    <property type="molecule type" value="Genomic_DNA"/>
</dbReference>
<evidence type="ECO:0000259" key="4">
    <source>
        <dbReference type="PROSITE" id="PS50887"/>
    </source>
</evidence>
<dbReference type="CDD" id="cd01949">
    <property type="entry name" value="GGDEF"/>
    <property type="match status" value="1"/>
</dbReference>
<keyword evidence="3" id="KW-0472">Membrane</keyword>
<dbReference type="STRING" id="281362.AT959_12050"/>
<evidence type="ECO:0000313" key="5">
    <source>
        <dbReference type="EMBL" id="KXB30104.1"/>
    </source>
</evidence>
<keyword evidence="3" id="KW-1133">Transmembrane helix</keyword>
<dbReference type="InterPro" id="IPR000160">
    <property type="entry name" value="GGDEF_dom"/>
</dbReference>
<comment type="caution">
    <text evidence="5">The sequence shown here is derived from an EMBL/GenBank/DDBJ whole genome shotgun (WGS) entry which is preliminary data.</text>
</comment>
<dbReference type="RefSeq" id="WP_066883400.1">
    <property type="nucleotide sequence ID" value="NZ_LODL01000021.1"/>
</dbReference>
<dbReference type="PANTHER" id="PTHR45138">
    <property type="entry name" value="REGULATORY COMPONENTS OF SENSORY TRANSDUCTION SYSTEM"/>
    <property type="match status" value="1"/>
</dbReference>
<comment type="catalytic activity">
    <reaction evidence="2">
        <text>2 GTP = 3',3'-c-di-GMP + 2 diphosphate</text>
        <dbReference type="Rhea" id="RHEA:24898"/>
        <dbReference type="ChEBI" id="CHEBI:33019"/>
        <dbReference type="ChEBI" id="CHEBI:37565"/>
        <dbReference type="ChEBI" id="CHEBI:58805"/>
        <dbReference type="EC" id="2.7.7.65"/>
    </reaction>
</comment>
<dbReference type="GO" id="GO:0052621">
    <property type="term" value="F:diguanylate cyclase activity"/>
    <property type="evidence" value="ECO:0007669"/>
    <property type="project" value="UniProtKB-EC"/>
</dbReference>